<accession>A0A0E9SVI0</accession>
<sequence>MQSQQCCLITIGSLWSFLVS</sequence>
<proteinExistence type="predicted"/>
<reference evidence="1" key="1">
    <citation type="submission" date="2014-11" db="EMBL/GenBank/DDBJ databases">
        <authorList>
            <person name="Amaro Gonzalez C."/>
        </authorList>
    </citation>
    <scope>NUCLEOTIDE SEQUENCE</scope>
</reference>
<dbReference type="EMBL" id="GBXM01063907">
    <property type="protein sequence ID" value="JAH44670.1"/>
    <property type="molecule type" value="Transcribed_RNA"/>
</dbReference>
<protein>
    <submittedName>
        <fullName evidence="1">Uncharacterized protein</fullName>
    </submittedName>
</protein>
<organism evidence="1">
    <name type="scientific">Anguilla anguilla</name>
    <name type="common">European freshwater eel</name>
    <name type="synonym">Muraena anguilla</name>
    <dbReference type="NCBI Taxonomy" id="7936"/>
    <lineage>
        <taxon>Eukaryota</taxon>
        <taxon>Metazoa</taxon>
        <taxon>Chordata</taxon>
        <taxon>Craniata</taxon>
        <taxon>Vertebrata</taxon>
        <taxon>Euteleostomi</taxon>
        <taxon>Actinopterygii</taxon>
        <taxon>Neopterygii</taxon>
        <taxon>Teleostei</taxon>
        <taxon>Anguilliformes</taxon>
        <taxon>Anguillidae</taxon>
        <taxon>Anguilla</taxon>
    </lineage>
</organism>
<dbReference type="AlphaFoldDB" id="A0A0E9SVI0"/>
<evidence type="ECO:0000313" key="1">
    <source>
        <dbReference type="EMBL" id="JAH44670.1"/>
    </source>
</evidence>
<name>A0A0E9SVI0_ANGAN</name>
<reference evidence="1" key="2">
    <citation type="journal article" date="2015" name="Fish Shellfish Immunol.">
        <title>Early steps in the European eel (Anguilla anguilla)-Vibrio vulnificus interaction in the gills: Role of the RtxA13 toxin.</title>
        <authorList>
            <person name="Callol A."/>
            <person name="Pajuelo D."/>
            <person name="Ebbesson L."/>
            <person name="Teles M."/>
            <person name="MacKenzie S."/>
            <person name="Amaro C."/>
        </authorList>
    </citation>
    <scope>NUCLEOTIDE SEQUENCE</scope>
</reference>